<dbReference type="HOGENOM" id="CLU_044484_3_1_1"/>
<organism evidence="2 3">
    <name type="scientific">Tulasnella calospora MUT 4182</name>
    <dbReference type="NCBI Taxonomy" id="1051891"/>
    <lineage>
        <taxon>Eukaryota</taxon>
        <taxon>Fungi</taxon>
        <taxon>Dikarya</taxon>
        <taxon>Basidiomycota</taxon>
        <taxon>Agaricomycotina</taxon>
        <taxon>Agaricomycetes</taxon>
        <taxon>Cantharellales</taxon>
        <taxon>Tulasnellaceae</taxon>
        <taxon>Tulasnella</taxon>
    </lineage>
</organism>
<dbReference type="OrthoDB" id="3253907at2759"/>
<dbReference type="GO" id="GO:0003676">
    <property type="term" value="F:nucleic acid binding"/>
    <property type="evidence" value="ECO:0007669"/>
    <property type="project" value="InterPro"/>
</dbReference>
<sequence>MTKTHRSWEGLGWLNVHNADCWQQAIFLVCSRTAETTFEKVKAHLGVDGNERADTLAKQGAELDGEEEPLTVVPPQWQLNMARLASLTCSQTYQWIWASKPEPKGTSARLNLERIREVLSDFHNLRISDEQIWLSLRKPYVRREISDFLWMAIHRRTHKWGPGWEDKQFCSNCGVIESIEHILTQCDNALWRRRLWQEAQDLIARSHLIPNRLRIIPTFPEVLGTVLITAGNPAGTRLWTTIISETAFTIWKLKNRAHFDEIRIRQGMAVNVWRSALEARAKVDFTVARLKGATTAAQGKRASEAVTTWRSVCSYRDGAIFWDSADYG</sequence>
<accession>A0A0C3LMJ6</accession>
<gene>
    <name evidence="2" type="ORF">M407DRAFT_79071</name>
</gene>
<proteinExistence type="predicted"/>
<evidence type="ECO:0000313" key="2">
    <source>
        <dbReference type="EMBL" id="KIO22577.1"/>
    </source>
</evidence>
<reference evidence="2 3" key="1">
    <citation type="submission" date="2014-04" db="EMBL/GenBank/DDBJ databases">
        <authorList>
            <consortium name="DOE Joint Genome Institute"/>
            <person name="Kuo A."/>
            <person name="Girlanda M."/>
            <person name="Perotto S."/>
            <person name="Kohler A."/>
            <person name="Nagy L.G."/>
            <person name="Floudas D."/>
            <person name="Copeland A."/>
            <person name="Barry K.W."/>
            <person name="Cichocki N."/>
            <person name="Veneault-Fourrey C."/>
            <person name="LaButti K."/>
            <person name="Lindquist E.A."/>
            <person name="Lipzen A."/>
            <person name="Lundell T."/>
            <person name="Morin E."/>
            <person name="Murat C."/>
            <person name="Sun H."/>
            <person name="Tunlid A."/>
            <person name="Henrissat B."/>
            <person name="Grigoriev I.V."/>
            <person name="Hibbett D.S."/>
            <person name="Martin F."/>
            <person name="Nordberg H.P."/>
            <person name="Cantor M.N."/>
            <person name="Hua S.X."/>
        </authorList>
    </citation>
    <scope>NUCLEOTIDE SEQUENCE [LARGE SCALE GENOMIC DNA]</scope>
    <source>
        <strain evidence="2 3">MUT 4182</strain>
    </source>
</reference>
<dbReference type="Gene3D" id="3.30.420.10">
    <property type="entry name" value="Ribonuclease H-like superfamily/Ribonuclease H"/>
    <property type="match status" value="1"/>
</dbReference>
<keyword evidence="3" id="KW-1185">Reference proteome</keyword>
<dbReference type="InterPro" id="IPR012337">
    <property type="entry name" value="RNaseH-like_sf"/>
</dbReference>
<dbReference type="GO" id="GO:0004523">
    <property type="term" value="F:RNA-DNA hybrid ribonuclease activity"/>
    <property type="evidence" value="ECO:0007669"/>
    <property type="project" value="InterPro"/>
</dbReference>
<dbReference type="SUPFAM" id="SSF53098">
    <property type="entry name" value="Ribonuclease H-like"/>
    <property type="match status" value="1"/>
</dbReference>
<feature type="domain" description="RNase H type-1" evidence="1">
    <location>
        <begin position="1"/>
        <end position="62"/>
    </location>
</feature>
<dbReference type="STRING" id="1051891.A0A0C3LMJ6"/>
<dbReference type="Pfam" id="PF00075">
    <property type="entry name" value="RNase_H"/>
    <property type="match status" value="1"/>
</dbReference>
<dbReference type="EMBL" id="KN823106">
    <property type="protein sequence ID" value="KIO22577.1"/>
    <property type="molecule type" value="Genomic_DNA"/>
</dbReference>
<evidence type="ECO:0000313" key="3">
    <source>
        <dbReference type="Proteomes" id="UP000054248"/>
    </source>
</evidence>
<dbReference type="InterPro" id="IPR002156">
    <property type="entry name" value="RNaseH_domain"/>
</dbReference>
<dbReference type="AlphaFoldDB" id="A0A0C3LMJ6"/>
<dbReference type="PROSITE" id="PS50879">
    <property type="entry name" value="RNASE_H_1"/>
    <property type="match status" value="1"/>
</dbReference>
<protein>
    <recommendedName>
        <fullName evidence="1">RNase H type-1 domain-containing protein</fullName>
    </recommendedName>
</protein>
<reference evidence="3" key="2">
    <citation type="submission" date="2015-01" db="EMBL/GenBank/DDBJ databases">
        <title>Evolutionary Origins and Diversification of the Mycorrhizal Mutualists.</title>
        <authorList>
            <consortium name="DOE Joint Genome Institute"/>
            <consortium name="Mycorrhizal Genomics Consortium"/>
            <person name="Kohler A."/>
            <person name="Kuo A."/>
            <person name="Nagy L.G."/>
            <person name="Floudas D."/>
            <person name="Copeland A."/>
            <person name="Barry K.W."/>
            <person name="Cichocki N."/>
            <person name="Veneault-Fourrey C."/>
            <person name="LaButti K."/>
            <person name="Lindquist E.A."/>
            <person name="Lipzen A."/>
            <person name="Lundell T."/>
            <person name="Morin E."/>
            <person name="Murat C."/>
            <person name="Riley R."/>
            <person name="Ohm R."/>
            <person name="Sun H."/>
            <person name="Tunlid A."/>
            <person name="Henrissat B."/>
            <person name="Grigoriev I.V."/>
            <person name="Hibbett D.S."/>
            <person name="Martin F."/>
        </authorList>
    </citation>
    <scope>NUCLEOTIDE SEQUENCE [LARGE SCALE GENOMIC DNA]</scope>
    <source>
        <strain evidence="3">MUT 4182</strain>
    </source>
</reference>
<evidence type="ECO:0000259" key="1">
    <source>
        <dbReference type="PROSITE" id="PS50879"/>
    </source>
</evidence>
<dbReference type="InterPro" id="IPR036397">
    <property type="entry name" value="RNaseH_sf"/>
</dbReference>
<name>A0A0C3LMJ6_9AGAM</name>
<dbReference type="Proteomes" id="UP000054248">
    <property type="component" value="Unassembled WGS sequence"/>
</dbReference>